<accession>A0A3Q4MAF3</accession>
<organism evidence="21 22">
    <name type="scientific">Neolamprologus brichardi</name>
    <name type="common">Fairy cichlid</name>
    <name type="synonym">Lamprologus brichardi</name>
    <dbReference type="NCBI Taxonomy" id="32507"/>
    <lineage>
        <taxon>Eukaryota</taxon>
        <taxon>Metazoa</taxon>
        <taxon>Chordata</taxon>
        <taxon>Craniata</taxon>
        <taxon>Vertebrata</taxon>
        <taxon>Euteleostomi</taxon>
        <taxon>Actinopterygii</taxon>
        <taxon>Neopterygii</taxon>
        <taxon>Teleostei</taxon>
        <taxon>Neoteleostei</taxon>
        <taxon>Acanthomorphata</taxon>
        <taxon>Ovalentaria</taxon>
        <taxon>Cichlomorphae</taxon>
        <taxon>Cichliformes</taxon>
        <taxon>Cichlidae</taxon>
        <taxon>African cichlids</taxon>
        <taxon>Pseudocrenilabrinae</taxon>
        <taxon>Lamprologini</taxon>
        <taxon>Neolamprologus</taxon>
    </lineage>
</organism>
<evidence type="ECO:0000259" key="20">
    <source>
        <dbReference type="PROSITE" id="PS50259"/>
    </source>
</evidence>
<keyword evidence="13" id="KW-0807">Transducer</keyword>
<feature type="compositionally biased region" description="Polar residues" evidence="17">
    <location>
        <begin position="891"/>
        <end position="902"/>
    </location>
</feature>
<dbReference type="Pfam" id="PF22572">
    <property type="entry name" value="GPR158_179_EC"/>
    <property type="match status" value="1"/>
</dbReference>
<feature type="region of interest" description="Disordered" evidence="17">
    <location>
        <begin position="874"/>
        <end position="902"/>
    </location>
</feature>
<evidence type="ECO:0000256" key="7">
    <source>
        <dbReference type="ARBA" id="ARBA00023018"/>
    </source>
</evidence>
<evidence type="ECO:0000256" key="9">
    <source>
        <dbReference type="ARBA" id="ARBA00023136"/>
    </source>
</evidence>
<evidence type="ECO:0000256" key="14">
    <source>
        <dbReference type="ARBA" id="ARBA00023257"/>
    </source>
</evidence>
<evidence type="ECO:0000256" key="8">
    <source>
        <dbReference type="ARBA" id="ARBA00023040"/>
    </source>
</evidence>
<evidence type="ECO:0000256" key="10">
    <source>
        <dbReference type="ARBA" id="ARBA00023157"/>
    </source>
</evidence>
<dbReference type="GO" id="GO:0043005">
    <property type="term" value="C:neuron projection"/>
    <property type="evidence" value="ECO:0007669"/>
    <property type="project" value="UniProtKB-SubCell"/>
</dbReference>
<dbReference type="PANTHER" id="PTHR32546:SF7">
    <property type="entry name" value="G-PROTEIN COUPLED RECEPTOR 179-RELATED"/>
    <property type="match status" value="1"/>
</dbReference>
<evidence type="ECO:0000256" key="15">
    <source>
        <dbReference type="ARBA" id="ARBA00023273"/>
    </source>
</evidence>
<feature type="region of interest" description="Disordered" evidence="17">
    <location>
        <begin position="729"/>
        <end position="801"/>
    </location>
</feature>
<comment type="similarity">
    <text evidence="2">Belongs to the G-protein coupled receptor 3 family.</text>
</comment>
<reference evidence="21" key="1">
    <citation type="submission" date="2025-08" db="UniProtKB">
        <authorList>
            <consortium name="Ensembl"/>
        </authorList>
    </citation>
    <scope>IDENTIFICATION</scope>
</reference>
<feature type="compositionally biased region" description="Low complexity" evidence="17">
    <location>
        <begin position="769"/>
        <end position="785"/>
    </location>
</feature>
<dbReference type="Pfam" id="PF00003">
    <property type="entry name" value="7tm_3"/>
    <property type="match status" value="1"/>
</dbReference>
<evidence type="ECO:0000256" key="3">
    <source>
        <dbReference type="ARBA" id="ARBA00022475"/>
    </source>
</evidence>
<evidence type="ECO:0000256" key="18">
    <source>
        <dbReference type="SAM" id="Phobius"/>
    </source>
</evidence>
<keyword evidence="12" id="KW-0325">Glycoprotein</keyword>
<evidence type="ECO:0000256" key="4">
    <source>
        <dbReference type="ARBA" id="ARBA00022692"/>
    </source>
</evidence>
<keyword evidence="5 19" id="KW-0732">Signal</keyword>
<feature type="compositionally biased region" description="Basic and acidic residues" evidence="17">
    <location>
        <begin position="786"/>
        <end position="799"/>
    </location>
</feature>
<evidence type="ECO:0000256" key="5">
    <source>
        <dbReference type="ARBA" id="ARBA00022729"/>
    </source>
</evidence>
<evidence type="ECO:0000256" key="17">
    <source>
        <dbReference type="SAM" id="MobiDB-lite"/>
    </source>
</evidence>
<dbReference type="OMA" id="GMLENTH"/>
<name>A0A3Q4MAF3_NEOBR</name>
<evidence type="ECO:0000256" key="6">
    <source>
        <dbReference type="ARBA" id="ARBA00022989"/>
    </source>
</evidence>
<feature type="transmembrane region" description="Helical" evidence="18">
    <location>
        <begin position="498"/>
        <end position="519"/>
    </location>
</feature>
<keyword evidence="9 18" id="KW-0472">Membrane</keyword>
<dbReference type="InterPro" id="IPR043458">
    <property type="entry name" value="GPR158/179"/>
</dbReference>
<evidence type="ECO:0000256" key="16">
    <source>
        <dbReference type="ARBA" id="ARBA00034104"/>
    </source>
</evidence>
<evidence type="ECO:0000256" key="12">
    <source>
        <dbReference type="ARBA" id="ARBA00023180"/>
    </source>
</evidence>
<feature type="transmembrane region" description="Helical" evidence="18">
    <location>
        <begin position="594"/>
        <end position="616"/>
    </location>
</feature>
<evidence type="ECO:0000256" key="11">
    <source>
        <dbReference type="ARBA" id="ARBA00023170"/>
    </source>
</evidence>
<keyword evidence="7" id="KW-0770">Synapse</keyword>
<feature type="region of interest" description="Disordered" evidence="17">
    <location>
        <begin position="24"/>
        <end position="65"/>
    </location>
</feature>
<feature type="signal peptide" evidence="19">
    <location>
        <begin position="1"/>
        <end position="22"/>
    </location>
</feature>
<comment type="subcellular location">
    <subcellularLocation>
        <location evidence="1">Cell projection</location>
        <location evidence="1">Neuron projection</location>
    </subcellularLocation>
    <subcellularLocation>
        <location evidence="16">Postsynaptic cell membrane</location>
        <topology evidence="16">Multi-pass membrane protein</topology>
    </subcellularLocation>
</comment>
<proteinExistence type="inferred from homology"/>
<feature type="domain" description="G-protein coupled receptors family 3 profile" evidence="20">
    <location>
        <begin position="443"/>
        <end position="625"/>
    </location>
</feature>
<evidence type="ECO:0000256" key="1">
    <source>
        <dbReference type="ARBA" id="ARBA00004487"/>
    </source>
</evidence>
<dbReference type="GO" id="GO:0045211">
    <property type="term" value="C:postsynaptic membrane"/>
    <property type="evidence" value="ECO:0007669"/>
    <property type="project" value="UniProtKB-SubCell"/>
</dbReference>
<dbReference type="Bgee" id="ENSNBRG00000004376">
    <property type="expression patterns" value="Expressed in camera-type eye and 1 other cell type or tissue"/>
</dbReference>
<dbReference type="GO" id="GO:0004930">
    <property type="term" value="F:G protein-coupled receptor activity"/>
    <property type="evidence" value="ECO:0007669"/>
    <property type="project" value="UniProtKB-KW"/>
</dbReference>
<dbReference type="InterPro" id="IPR017978">
    <property type="entry name" value="GPCR_3_C"/>
</dbReference>
<dbReference type="InterPro" id="IPR054714">
    <property type="entry name" value="GPR158_179_extracellular"/>
</dbReference>
<feature type="compositionally biased region" description="Basic and acidic residues" evidence="17">
    <location>
        <begin position="737"/>
        <end position="746"/>
    </location>
</feature>
<keyword evidence="10" id="KW-1015">Disulfide bond</keyword>
<feature type="chain" id="PRO_5018525819" evidence="19">
    <location>
        <begin position="23"/>
        <end position="902"/>
    </location>
</feature>
<evidence type="ECO:0000313" key="21">
    <source>
        <dbReference type="Ensembl" id="ENSNBRP00000005599.1"/>
    </source>
</evidence>
<keyword evidence="22" id="KW-1185">Reference proteome</keyword>
<feature type="transmembrane region" description="Helical" evidence="18">
    <location>
        <begin position="428"/>
        <end position="447"/>
    </location>
</feature>
<feature type="transmembrane region" description="Helical" evidence="18">
    <location>
        <begin position="400"/>
        <end position="421"/>
    </location>
</feature>
<keyword evidence="8" id="KW-0297">G-protein coupled receptor</keyword>
<keyword evidence="11" id="KW-0675">Receptor</keyword>
<feature type="compositionally biased region" description="Low complexity" evidence="17">
    <location>
        <begin position="25"/>
        <end position="55"/>
    </location>
</feature>
<evidence type="ECO:0000256" key="19">
    <source>
        <dbReference type="SAM" id="SignalP"/>
    </source>
</evidence>
<feature type="transmembrane region" description="Helical" evidence="18">
    <location>
        <begin position="459"/>
        <end position="477"/>
    </location>
</feature>
<dbReference type="Ensembl" id="ENSNBRT00000005765.1">
    <property type="protein sequence ID" value="ENSNBRP00000005599.1"/>
    <property type="gene ID" value="ENSNBRG00000004376.1"/>
</dbReference>
<feature type="transmembrane region" description="Helical" evidence="18">
    <location>
        <begin position="553"/>
        <end position="573"/>
    </location>
</feature>
<keyword evidence="3" id="KW-1003">Cell membrane</keyword>
<reference evidence="21" key="2">
    <citation type="submission" date="2025-09" db="UniProtKB">
        <authorList>
            <consortium name="Ensembl"/>
        </authorList>
    </citation>
    <scope>IDENTIFICATION</scope>
</reference>
<keyword evidence="14" id="KW-0628">Postsynaptic cell membrane</keyword>
<dbReference type="PROSITE" id="PS50259">
    <property type="entry name" value="G_PROTEIN_RECEP_F3_4"/>
    <property type="match status" value="1"/>
</dbReference>
<dbReference type="AlphaFoldDB" id="A0A3Q4MAF3"/>
<protein>
    <submittedName>
        <fullName evidence="21">G protein-coupled receptor 179</fullName>
    </submittedName>
</protein>
<dbReference type="PANTHER" id="PTHR32546">
    <property type="entry name" value="G-PROTEIN COUPLED RECEPTOR 158-RELATED"/>
    <property type="match status" value="1"/>
</dbReference>
<keyword evidence="6 18" id="KW-1133">Transmembrane helix</keyword>
<dbReference type="GeneTree" id="ENSGT00940000160776"/>
<dbReference type="Proteomes" id="UP000261580">
    <property type="component" value="Unassembled WGS sequence"/>
</dbReference>
<keyword evidence="4 18" id="KW-0812">Transmembrane</keyword>
<keyword evidence="15" id="KW-0966">Cell projection</keyword>
<evidence type="ECO:0000256" key="2">
    <source>
        <dbReference type="ARBA" id="ARBA00007242"/>
    </source>
</evidence>
<sequence length="902" mass="101733">IVFLIHPFILCLLSFNFPSGVTVETSNSTDSLTNNTRTSENSTSPSTSSTAAEPSGFSTSEAPTEIEDDWSPAETFLYTGDPSTLVAGRCSRAYSTRGQMGPLPLSFTAPLRPAMDALANTANFLNMIFQASDLHESTVQEDMEWYHALVRALLEADVLIRRALFTFDADPTAQVPQLVLHATRSPMAKVQTIILQDLSKAWESLHPPAPAPDDSWFRKLKFPESSQPITALSKRVLLNDLNTLDTPKWGQGDSYVTNRSGVRWDSAPFLDCMDERFVPGWMLTLSTSFFGLKPDLTPEFRLGPAHIQTASNNSHINTGTHIEVTPLMMSVIIEIWLRRCRCKEGYYSPDVSPQDSGCCLNFDLSDSNGMCYPNMPICLPCWPGCKSCQDGTPCWVQEDWLLRSGVLAIQGVFMLLIFISICVVDCSVLHTQLTFLSLSLQVFIMYFRPSTFRCILLRWVRMLGFSIVYGTVTLKMYRVLKVFLSRTAQRMPYMSSLHLLRILGVMLMTVSWFLCAWTVGVMQNRDRNIPVFITTNTPDGQGFNMCYLDRWDYMMAVAELLFLCWGSSLWTAVRPVPSAFHEPRYMGIAIHNELLLSSLFHLFRLLSVCVIITYGLCLVKTSYLTCAPLLCVPQFLYVSKPGREEIAAEVYEDEVDLRRSGSYLNSSFRSAWSEHSVDPDDFRDELKKLYAQLEVHKTKKMAANNPHLPKKRSSRCTLGRSLIKRIAEIPETMSRQCSREEKDGSFRSRSGNHSDSFRRSTETVSISYRSSMKSASLSPSPSMRKSQSDHHYVRERDSLHTSTLRANIVKRSSQRSETDSLDIPPGVCKSASAQNLTIDTNLLHPDHNRLHKSWSLTSTTSHSMENIPKVNRANTVSSRPKSPIKYKIKNRNMSNKDVASQK</sequence>
<evidence type="ECO:0000256" key="13">
    <source>
        <dbReference type="ARBA" id="ARBA00023224"/>
    </source>
</evidence>
<evidence type="ECO:0000313" key="22">
    <source>
        <dbReference type="Proteomes" id="UP000261580"/>
    </source>
</evidence>